<reference evidence="1" key="2">
    <citation type="submission" date="2013-04" db="UniProtKB">
        <authorList>
            <consortium name="EnsemblPlants"/>
        </authorList>
    </citation>
    <scope>IDENTIFICATION</scope>
</reference>
<evidence type="ECO:0000313" key="2">
    <source>
        <dbReference type="Proteomes" id="UP000006038"/>
    </source>
</evidence>
<dbReference type="EnsemblPlants" id="OB11G11190.1">
    <property type="protein sequence ID" value="OB11G11190.1"/>
    <property type="gene ID" value="OB11G11190"/>
</dbReference>
<protein>
    <submittedName>
        <fullName evidence="1">Uncharacterized protein</fullName>
    </submittedName>
</protein>
<accession>J3N5N3</accession>
<organism evidence="1">
    <name type="scientific">Oryza brachyantha</name>
    <name type="common">malo sina</name>
    <dbReference type="NCBI Taxonomy" id="4533"/>
    <lineage>
        <taxon>Eukaryota</taxon>
        <taxon>Viridiplantae</taxon>
        <taxon>Streptophyta</taxon>
        <taxon>Embryophyta</taxon>
        <taxon>Tracheophyta</taxon>
        <taxon>Spermatophyta</taxon>
        <taxon>Magnoliopsida</taxon>
        <taxon>Liliopsida</taxon>
        <taxon>Poales</taxon>
        <taxon>Poaceae</taxon>
        <taxon>BOP clade</taxon>
        <taxon>Oryzoideae</taxon>
        <taxon>Oryzeae</taxon>
        <taxon>Oryzinae</taxon>
        <taxon>Oryza</taxon>
    </lineage>
</organism>
<dbReference type="Proteomes" id="UP000006038">
    <property type="component" value="Chromosome 11"/>
</dbReference>
<proteinExistence type="predicted"/>
<dbReference type="Gramene" id="OB11G11190.1">
    <property type="protein sequence ID" value="OB11G11190.1"/>
    <property type="gene ID" value="OB11G11190"/>
</dbReference>
<evidence type="ECO:0000313" key="1">
    <source>
        <dbReference type="EnsemblPlants" id="OB11G11190.1"/>
    </source>
</evidence>
<dbReference type="AlphaFoldDB" id="J3N5N3"/>
<keyword evidence="2" id="KW-1185">Reference proteome</keyword>
<reference evidence="1" key="1">
    <citation type="journal article" date="2013" name="Nat. Commun.">
        <title>Whole-genome sequencing of Oryza brachyantha reveals mechanisms underlying Oryza genome evolution.</title>
        <authorList>
            <person name="Chen J."/>
            <person name="Huang Q."/>
            <person name="Gao D."/>
            <person name="Wang J."/>
            <person name="Lang Y."/>
            <person name="Liu T."/>
            <person name="Li B."/>
            <person name="Bai Z."/>
            <person name="Luis Goicoechea J."/>
            <person name="Liang C."/>
            <person name="Chen C."/>
            <person name="Zhang W."/>
            <person name="Sun S."/>
            <person name="Liao Y."/>
            <person name="Zhang X."/>
            <person name="Yang L."/>
            <person name="Song C."/>
            <person name="Wang M."/>
            <person name="Shi J."/>
            <person name="Liu G."/>
            <person name="Liu J."/>
            <person name="Zhou H."/>
            <person name="Zhou W."/>
            <person name="Yu Q."/>
            <person name="An N."/>
            <person name="Chen Y."/>
            <person name="Cai Q."/>
            <person name="Wang B."/>
            <person name="Liu B."/>
            <person name="Min J."/>
            <person name="Huang Y."/>
            <person name="Wu H."/>
            <person name="Li Z."/>
            <person name="Zhang Y."/>
            <person name="Yin Y."/>
            <person name="Song W."/>
            <person name="Jiang J."/>
            <person name="Jackson S.A."/>
            <person name="Wing R.A."/>
            <person name="Wang J."/>
            <person name="Chen M."/>
        </authorList>
    </citation>
    <scope>NUCLEOTIDE SEQUENCE [LARGE SCALE GENOMIC DNA]</scope>
    <source>
        <strain evidence="1">cv. IRGC 101232</strain>
    </source>
</reference>
<dbReference type="HOGENOM" id="CLU_2625884_0_0_1"/>
<sequence>METVVKARLAMEEVERILAIVPRAPVPVPEYKRYDDPVIDELHEALTSAWCPFHEPQHDDILEELRTKGYVDACLPTS</sequence>
<name>J3N5N3_ORYBR</name>